<evidence type="ECO:0000256" key="1">
    <source>
        <dbReference type="SAM" id="MobiDB-lite"/>
    </source>
</evidence>
<keyword evidence="3" id="KW-1185">Reference proteome</keyword>
<dbReference type="EMBL" id="OX459960">
    <property type="protein sequence ID" value="CAI9165637.1"/>
    <property type="molecule type" value="Genomic_DNA"/>
</dbReference>
<feature type="region of interest" description="Disordered" evidence="1">
    <location>
        <begin position="33"/>
        <end position="79"/>
    </location>
</feature>
<protein>
    <submittedName>
        <fullName evidence="2">Uncharacterized protein</fullName>
    </submittedName>
</protein>
<proteinExistence type="predicted"/>
<reference evidence="2" key="1">
    <citation type="submission" date="2023-04" db="EMBL/GenBank/DDBJ databases">
        <authorList>
            <consortium name="ELIXIR-Norway"/>
        </authorList>
    </citation>
    <scope>NUCLEOTIDE SEQUENCE [LARGE SCALE GENOMIC DNA]</scope>
</reference>
<evidence type="ECO:0000313" key="2">
    <source>
        <dbReference type="EMBL" id="CAI9165637.1"/>
    </source>
</evidence>
<accession>A0ABN8YVK8</accession>
<dbReference type="Proteomes" id="UP001176941">
    <property type="component" value="Chromosome 24"/>
</dbReference>
<organism evidence="2 3">
    <name type="scientific">Rangifer tarandus platyrhynchus</name>
    <name type="common">Svalbard reindeer</name>
    <dbReference type="NCBI Taxonomy" id="3082113"/>
    <lineage>
        <taxon>Eukaryota</taxon>
        <taxon>Metazoa</taxon>
        <taxon>Chordata</taxon>
        <taxon>Craniata</taxon>
        <taxon>Vertebrata</taxon>
        <taxon>Euteleostomi</taxon>
        <taxon>Mammalia</taxon>
        <taxon>Eutheria</taxon>
        <taxon>Laurasiatheria</taxon>
        <taxon>Artiodactyla</taxon>
        <taxon>Ruminantia</taxon>
        <taxon>Pecora</taxon>
        <taxon>Cervidae</taxon>
        <taxon>Odocoileinae</taxon>
        <taxon>Rangifer</taxon>
    </lineage>
</organism>
<gene>
    <name evidence="2" type="ORF">MRATA1EN1_LOCUS14599</name>
</gene>
<name>A0ABN8YVK8_RANTA</name>
<sequence length="100" mass="10492">MSEAALEPHLPLCAEGKSSPVLFLCPAPTPQLPARERMPHPPLSLLIPRPGQGPPASLHSGDPQLPPTTQAQSPTFRGRAEQGGWVPVCLASCASWVSAL</sequence>
<evidence type="ECO:0000313" key="3">
    <source>
        <dbReference type="Proteomes" id="UP001176941"/>
    </source>
</evidence>